<dbReference type="Pfam" id="PF12833">
    <property type="entry name" value="HTH_18"/>
    <property type="match status" value="1"/>
</dbReference>
<dbReference type="GO" id="GO:0043565">
    <property type="term" value="F:sequence-specific DNA binding"/>
    <property type="evidence" value="ECO:0007669"/>
    <property type="project" value="InterPro"/>
</dbReference>
<sequence>MERPLSLLEPMSMPDPRFPVKLGKMKAAGKGATLFPAHWHNHIEVLHFLSGHARVEVNHVPFDAGPGDVMVFNSNDIHMGLLSSDAVEYDILIADLALLQSQSPDAAETKYITPMAQNRILFCNRISGDAGLAAILDRLAEEFRERQPGFELSVKSQLYAMLTLLLRGYVELRLSEQESSARLRNLARFEPIFDYIETHYTEDITVEELAARASLSRYHFSRLFRQLTGRTVTDYVNRIRINKSEYLLRSSEKTIAEIAMAAGYNDLSYFSRIFRRYRGYAPSEARSRGAAEAPADLDPLAR</sequence>
<dbReference type="AlphaFoldDB" id="A0A2N5N2V3"/>
<evidence type="ECO:0000256" key="1">
    <source>
        <dbReference type="ARBA" id="ARBA00023015"/>
    </source>
</evidence>
<dbReference type="Pfam" id="PF02311">
    <property type="entry name" value="AraC_binding"/>
    <property type="match status" value="1"/>
</dbReference>
<evidence type="ECO:0000313" key="6">
    <source>
        <dbReference type="Proteomes" id="UP000234789"/>
    </source>
</evidence>
<dbReference type="GO" id="GO:0003700">
    <property type="term" value="F:DNA-binding transcription factor activity"/>
    <property type="evidence" value="ECO:0007669"/>
    <property type="project" value="InterPro"/>
</dbReference>
<dbReference type="InterPro" id="IPR014710">
    <property type="entry name" value="RmlC-like_jellyroll"/>
</dbReference>
<keyword evidence="2" id="KW-0238">DNA-binding</keyword>
<dbReference type="InterPro" id="IPR037923">
    <property type="entry name" value="HTH-like"/>
</dbReference>
<evidence type="ECO:0000256" key="2">
    <source>
        <dbReference type="ARBA" id="ARBA00023125"/>
    </source>
</evidence>
<dbReference type="Gene3D" id="1.10.10.60">
    <property type="entry name" value="Homeodomain-like"/>
    <property type="match status" value="2"/>
</dbReference>
<dbReference type="PROSITE" id="PS00041">
    <property type="entry name" value="HTH_ARAC_FAMILY_1"/>
    <property type="match status" value="1"/>
</dbReference>
<comment type="caution">
    <text evidence="5">The sequence shown here is derived from an EMBL/GenBank/DDBJ whole genome shotgun (WGS) entry which is preliminary data.</text>
</comment>
<organism evidence="5 6">
    <name type="scientific">Paenibacillus pasadenensis</name>
    <dbReference type="NCBI Taxonomy" id="217090"/>
    <lineage>
        <taxon>Bacteria</taxon>
        <taxon>Bacillati</taxon>
        <taxon>Bacillota</taxon>
        <taxon>Bacilli</taxon>
        <taxon>Bacillales</taxon>
        <taxon>Paenibacillaceae</taxon>
        <taxon>Paenibacillus</taxon>
    </lineage>
</organism>
<feature type="domain" description="HTH araC/xylS-type" evidence="4">
    <location>
        <begin position="190"/>
        <end position="288"/>
    </location>
</feature>
<dbReference type="SUPFAM" id="SSF51215">
    <property type="entry name" value="Regulatory protein AraC"/>
    <property type="match status" value="1"/>
</dbReference>
<dbReference type="SUPFAM" id="SSF46689">
    <property type="entry name" value="Homeodomain-like"/>
    <property type="match status" value="2"/>
</dbReference>
<dbReference type="EMBL" id="NFEZ01000004">
    <property type="protein sequence ID" value="PLT44653.1"/>
    <property type="molecule type" value="Genomic_DNA"/>
</dbReference>
<accession>A0A2N5N2V3</accession>
<dbReference type="Gene3D" id="2.60.120.10">
    <property type="entry name" value="Jelly Rolls"/>
    <property type="match status" value="1"/>
</dbReference>
<name>A0A2N5N2V3_9BACL</name>
<gene>
    <name evidence="5" type="ORF">B8V81_3084</name>
</gene>
<dbReference type="RefSeq" id="WP_052333014.1">
    <property type="nucleotide sequence ID" value="NZ_BIMM01000068.1"/>
</dbReference>
<keyword evidence="1" id="KW-0805">Transcription regulation</keyword>
<dbReference type="PANTHER" id="PTHR43280:SF28">
    <property type="entry name" value="HTH-TYPE TRANSCRIPTIONAL ACTIVATOR RHAS"/>
    <property type="match status" value="1"/>
</dbReference>
<evidence type="ECO:0000313" key="5">
    <source>
        <dbReference type="EMBL" id="PLT44653.1"/>
    </source>
</evidence>
<dbReference type="InterPro" id="IPR003313">
    <property type="entry name" value="AraC-bd"/>
</dbReference>
<dbReference type="Proteomes" id="UP000234789">
    <property type="component" value="Unassembled WGS sequence"/>
</dbReference>
<keyword evidence="6" id="KW-1185">Reference proteome</keyword>
<dbReference type="InterPro" id="IPR020449">
    <property type="entry name" value="Tscrpt_reg_AraC-type_HTH"/>
</dbReference>
<keyword evidence="3" id="KW-0804">Transcription</keyword>
<evidence type="ECO:0000256" key="3">
    <source>
        <dbReference type="ARBA" id="ARBA00023163"/>
    </source>
</evidence>
<reference evidence="5 6" key="1">
    <citation type="submission" date="2017-05" db="EMBL/GenBank/DDBJ databases">
        <title>Functional genome analysis of Paenibacillus pasadenensis strain R16: insights on endophytic life style and antifungal activity.</title>
        <authorList>
            <person name="Passera A."/>
            <person name="Marcolungo L."/>
            <person name="Casati P."/>
            <person name="Brasca M."/>
            <person name="Quaglino F."/>
            <person name="Delledonne M."/>
        </authorList>
    </citation>
    <scope>NUCLEOTIDE SEQUENCE [LARGE SCALE GENOMIC DNA]</scope>
    <source>
        <strain evidence="5 6">R16</strain>
    </source>
</reference>
<protein>
    <submittedName>
        <fullName evidence="5">Transcriptional regulator, AraC family</fullName>
    </submittedName>
</protein>
<evidence type="ECO:0000259" key="4">
    <source>
        <dbReference type="PROSITE" id="PS01124"/>
    </source>
</evidence>
<dbReference type="PROSITE" id="PS01124">
    <property type="entry name" value="HTH_ARAC_FAMILY_2"/>
    <property type="match status" value="1"/>
</dbReference>
<proteinExistence type="predicted"/>
<dbReference type="InterPro" id="IPR018062">
    <property type="entry name" value="HTH_AraC-typ_CS"/>
</dbReference>
<dbReference type="PANTHER" id="PTHR43280">
    <property type="entry name" value="ARAC-FAMILY TRANSCRIPTIONAL REGULATOR"/>
    <property type="match status" value="1"/>
</dbReference>
<dbReference type="OrthoDB" id="9791615at2"/>
<dbReference type="InterPro" id="IPR018060">
    <property type="entry name" value="HTH_AraC"/>
</dbReference>
<dbReference type="SMART" id="SM00342">
    <property type="entry name" value="HTH_ARAC"/>
    <property type="match status" value="1"/>
</dbReference>
<dbReference type="PRINTS" id="PR00032">
    <property type="entry name" value="HTHARAC"/>
</dbReference>
<dbReference type="InterPro" id="IPR009057">
    <property type="entry name" value="Homeodomain-like_sf"/>
</dbReference>